<evidence type="ECO:0000259" key="6">
    <source>
        <dbReference type="Pfam" id="PF16889"/>
    </source>
</evidence>
<evidence type="ECO:0000313" key="8">
    <source>
        <dbReference type="Proteomes" id="UP000260812"/>
    </source>
</evidence>
<keyword evidence="8" id="KW-1185">Reference proteome</keyword>
<sequence>MTLDQYFDRPDSCYFVPDPGKLAAYCRENWEEDVNHILRIADEVCENTFLFDLSWDMERTYEPVTFPEDIDWSFTPSGDPEFVWQFNRHRYFICLGQAWRLTGDEKYVKGFLRLINDWMDRVPLNEKTGTGPWRMLETGLRGETWTKAIRYFKDSSLITEDFLERFAACLRLHAQRLVEKGGDARLQSNWCVLENSGLFEIAMGLPQTEETGRWAALALKRIRESVKVQVYEDGSQWEQSPMYHNEVYHCLCCVIYLAKANGIRLDPAMEDAVHRMALANVIWKKPDGCQFTQGDSDDTDLRDKITMGAWLFKDPVLKYSGFPRLDYESAWDFGYGAVAGYDALACLPPDFTSAALKDSGNYYLRESWEKDANLLHFTCGAMSTGHCHGDKLHVDLVINGEDVLVDGGRSTYMNVPIRFTLKDNPGHNTTTVDGKSFTTFADSWETEKLSLPVNRSFRFGKTADFVQGGHLGYISEGIFVNRRVIWIKPDIYLINDQFYAAGEHEYRQFFHFAPEGRLQTDGSMAAFRGKKNAAYFRFLTEGTVLEQGTGITSRHYNQWEENSCLTARLKKEGFASMITVINGGDALTELARAELLEVRSHTRQVKLADDEAQAVKVTAGDRSYVVILCHNEVFHGSDAVIADNCFGAGNVCVFDVTGVKEGERVYGGEVLHV</sequence>
<dbReference type="RefSeq" id="WP_117544004.1">
    <property type="nucleotide sequence ID" value="NZ_QVLV01000002.1"/>
</dbReference>
<dbReference type="InterPro" id="IPR031680">
    <property type="entry name" value="Hepar_II_III_N"/>
</dbReference>
<dbReference type="EMBL" id="QVLV01000002">
    <property type="protein sequence ID" value="RGE64445.1"/>
    <property type="molecule type" value="Genomic_DNA"/>
</dbReference>
<comment type="caution">
    <text evidence="7">The sequence shown here is derived from an EMBL/GenBank/DDBJ whole genome shotgun (WGS) entry which is preliminary data.</text>
</comment>
<evidence type="ECO:0000259" key="5">
    <source>
        <dbReference type="Pfam" id="PF07940"/>
    </source>
</evidence>
<evidence type="ECO:0000256" key="4">
    <source>
        <dbReference type="ARBA" id="ARBA00023239"/>
    </source>
</evidence>
<dbReference type="Pfam" id="PF16889">
    <property type="entry name" value="Hepar_II_III_N"/>
    <property type="match status" value="1"/>
</dbReference>
<dbReference type="GO" id="GO:0042597">
    <property type="term" value="C:periplasmic space"/>
    <property type="evidence" value="ECO:0007669"/>
    <property type="project" value="UniProtKB-SubCell"/>
</dbReference>
<dbReference type="Gene3D" id="2.70.98.70">
    <property type="match status" value="1"/>
</dbReference>
<dbReference type="Gene3D" id="1.50.10.100">
    <property type="entry name" value="Chondroitin AC/alginate lyase"/>
    <property type="match status" value="1"/>
</dbReference>
<dbReference type="PANTHER" id="PTHR39210">
    <property type="entry name" value="HEPARIN-SULFATE LYASE"/>
    <property type="match status" value="1"/>
</dbReference>
<comment type="subcellular location">
    <subcellularLocation>
        <location evidence="1">Periplasm</location>
    </subcellularLocation>
</comment>
<dbReference type="GO" id="GO:0016829">
    <property type="term" value="F:lyase activity"/>
    <property type="evidence" value="ECO:0007669"/>
    <property type="project" value="UniProtKB-KW"/>
</dbReference>
<dbReference type="PANTHER" id="PTHR39210:SF1">
    <property type="entry name" value="HEPARIN-SULFATE LYASE"/>
    <property type="match status" value="1"/>
</dbReference>
<dbReference type="SUPFAM" id="SSF48230">
    <property type="entry name" value="Chondroitin AC/alginate lyase"/>
    <property type="match status" value="1"/>
</dbReference>
<dbReference type="Proteomes" id="UP000260812">
    <property type="component" value="Unassembled WGS sequence"/>
</dbReference>
<evidence type="ECO:0000256" key="2">
    <source>
        <dbReference type="ARBA" id="ARBA00022729"/>
    </source>
</evidence>
<dbReference type="AlphaFoldDB" id="A0A3E3IBJ3"/>
<proteinExistence type="predicted"/>
<dbReference type="InterPro" id="IPR012480">
    <property type="entry name" value="Hepar_II_III_C"/>
</dbReference>
<feature type="domain" description="Heparinase II/III-like C-terminal" evidence="5">
    <location>
        <begin position="352"/>
        <end position="562"/>
    </location>
</feature>
<reference evidence="7" key="1">
    <citation type="submission" date="2018-08" db="EMBL/GenBank/DDBJ databases">
        <title>A genome reference for cultivated species of the human gut microbiota.</title>
        <authorList>
            <person name="Zou Y."/>
            <person name="Xue W."/>
            <person name="Luo G."/>
        </authorList>
    </citation>
    <scope>NUCLEOTIDE SEQUENCE [LARGE SCALE GENOMIC DNA]</scope>
    <source>
        <strain evidence="7">TF05-5AC</strain>
    </source>
</reference>
<feature type="domain" description="Heparin-sulfate lyase N-terminal" evidence="6">
    <location>
        <begin position="50"/>
        <end position="309"/>
    </location>
</feature>
<keyword evidence="4" id="KW-0456">Lyase</keyword>
<dbReference type="Pfam" id="PF07940">
    <property type="entry name" value="Hepar_II_III_C"/>
    <property type="match status" value="1"/>
</dbReference>
<evidence type="ECO:0000256" key="3">
    <source>
        <dbReference type="ARBA" id="ARBA00022764"/>
    </source>
</evidence>
<evidence type="ECO:0000256" key="1">
    <source>
        <dbReference type="ARBA" id="ARBA00004418"/>
    </source>
</evidence>
<organism evidence="7 8">
    <name type="scientific">Eisenbergiella massiliensis</name>
    <dbReference type="NCBI Taxonomy" id="1720294"/>
    <lineage>
        <taxon>Bacteria</taxon>
        <taxon>Bacillati</taxon>
        <taxon>Bacillota</taxon>
        <taxon>Clostridia</taxon>
        <taxon>Lachnospirales</taxon>
        <taxon>Lachnospiraceae</taxon>
        <taxon>Eisenbergiella</taxon>
    </lineage>
</organism>
<evidence type="ECO:0000313" key="7">
    <source>
        <dbReference type="EMBL" id="RGE64445.1"/>
    </source>
</evidence>
<keyword evidence="2" id="KW-0732">Signal</keyword>
<name>A0A3E3IBJ3_9FIRM</name>
<keyword evidence="3" id="KW-0574">Periplasm</keyword>
<gene>
    <name evidence="7" type="ORF">DXC51_05185</name>
</gene>
<dbReference type="GeneID" id="97986291"/>
<protein>
    <submittedName>
        <fullName evidence="7">Heparinase</fullName>
    </submittedName>
</protein>
<dbReference type="InterPro" id="IPR008929">
    <property type="entry name" value="Chondroitin_lyas"/>
</dbReference>
<accession>A0A3E3IBJ3</accession>